<organism evidence="11 12">
    <name type="scientific">Carex littledalei</name>
    <dbReference type="NCBI Taxonomy" id="544730"/>
    <lineage>
        <taxon>Eukaryota</taxon>
        <taxon>Viridiplantae</taxon>
        <taxon>Streptophyta</taxon>
        <taxon>Embryophyta</taxon>
        <taxon>Tracheophyta</taxon>
        <taxon>Spermatophyta</taxon>
        <taxon>Magnoliopsida</taxon>
        <taxon>Liliopsida</taxon>
        <taxon>Poales</taxon>
        <taxon>Cyperaceae</taxon>
        <taxon>Cyperoideae</taxon>
        <taxon>Cariceae</taxon>
        <taxon>Carex</taxon>
        <taxon>Carex subgen. Euthyceras</taxon>
    </lineage>
</organism>
<dbReference type="PANTHER" id="PTHR14614:SF39">
    <property type="entry name" value="HISTIDINE PROTEIN METHYLTRANSFERASE 1 HOMOLOG"/>
    <property type="match status" value="1"/>
</dbReference>
<evidence type="ECO:0000256" key="10">
    <source>
        <dbReference type="SAM" id="MobiDB-lite"/>
    </source>
</evidence>
<keyword evidence="12" id="KW-1185">Reference proteome</keyword>
<evidence type="ECO:0000256" key="4">
    <source>
        <dbReference type="ARBA" id="ARBA00022490"/>
    </source>
</evidence>
<proteinExistence type="inferred from homology"/>
<dbReference type="PANTHER" id="PTHR14614">
    <property type="entry name" value="HEPATOCELLULAR CARCINOMA-ASSOCIATED ANTIGEN"/>
    <property type="match status" value="1"/>
</dbReference>
<evidence type="ECO:0000256" key="1">
    <source>
        <dbReference type="ARBA" id="ARBA00004123"/>
    </source>
</evidence>
<dbReference type="InterPro" id="IPR019410">
    <property type="entry name" value="Methyltransf_16"/>
</dbReference>
<keyword evidence="5 11" id="KW-0489">Methyltransferase</keyword>
<dbReference type="GO" id="GO:0018064">
    <property type="term" value="F:protein-L-histidine N-tele-methyltransferase activity"/>
    <property type="evidence" value="ECO:0007669"/>
    <property type="project" value="UniProtKB-EC"/>
</dbReference>
<comment type="caution">
    <text evidence="11">The sequence shown here is derived from an EMBL/GenBank/DDBJ whole genome shotgun (WGS) entry which is preliminary data.</text>
</comment>
<dbReference type="Proteomes" id="UP000623129">
    <property type="component" value="Unassembled WGS sequence"/>
</dbReference>
<dbReference type="EMBL" id="SWLB01000005">
    <property type="protein sequence ID" value="KAF3338285.1"/>
    <property type="molecule type" value="Genomic_DNA"/>
</dbReference>
<evidence type="ECO:0000256" key="7">
    <source>
        <dbReference type="ARBA" id="ARBA00022691"/>
    </source>
</evidence>
<dbReference type="AlphaFoldDB" id="A0A833QYE2"/>
<keyword evidence="8" id="KW-0539">Nucleus</keyword>
<dbReference type="GO" id="GO:0005634">
    <property type="term" value="C:nucleus"/>
    <property type="evidence" value="ECO:0007669"/>
    <property type="project" value="UniProtKB-SubCell"/>
</dbReference>
<accession>A0A833QYE2</accession>
<feature type="region of interest" description="Disordered" evidence="10">
    <location>
        <begin position="1"/>
        <end position="24"/>
    </location>
</feature>
<comment type="subcellular location">
    <subcellularLocation>
        <location evidence="2">Cytoplasm</location>
    </subcellularLocation>
    <subcellularLocation>
        <location evidence="1">Nucleus</location>
    </subcellularLocation>
</comment>
<feature type="compositionally biased region" description="Low complexity" evidence="10">
    <location>
        <begin position="1"/>
        <end position="17"/>
    </location>
</feature>
<dbReference type="Pfam" id="PF10294">
    <property type="entry name" value="Methyltransf_16"/>
    <property type="match status" value="1"/>
</dbReference>
<dbReference type="OrthoDB" id="1723750at2759"/>
<evidence type="ECO:0000256" key="8">
    <source>
        <dbReference type="ARBA" id="ARBA00023242"/>
    </source>
</evidence>
<dbReference type="InterPro" id="IPR029063">
    <property type="entry name" value="SAM-dependent_MTases_sf"/>
</dbReference>
<keyword evidence="4" id="KW-0963">Cytoplasm</keyword>
<protein>
    <recommendedName>
        <fullName evidence="3">protein-histidine N-methyltransferase</fullName>
        <ecNumber evidence="3">2.1.1.85</ecNumber>
    </recommendedName>
</protein>
<keyword evidence="6 11" id="KW-0808">Transferase</keyword>
<dbReference type="SUPFAM" id="SSF53335">
    <property type="entry name" value="S-adenosyl-L-methionine-dependent methyltransferases"/>
    <property type="match status" value="1"/>
</dbReference>
<reference evidence="11" key="1">
    <citation type="submission" date="2020-01" db="EMBL/GenBank/DDBJ databases">
        <title>Genome sequence of Kobresia littledalei, the first chromosome-level genome in the family Cyperaceae.</title>
        <authorList>
            <person name="Qu G."/>
        </authorList>
    </citation>
    <scope>NUCLEOTIDE SEQUENCE</scope>
    <source>
        <strain evidence="11">C.B.Clarke</strain>
        <tissue evidence="11">Leaf</tissue>
    </source>
</reference>
<evidence type="ECO:0000313" key="11">
    <source>
        <dbReference type="EMBL" id="KAF3338285.1"/>
    </source>
</evidence>
<evidence type="ECO:0000256" key="5">
    <source>
        <dbReference type="ARBA" id="ARBA00022603"/>
    </source>
</evidence>
<evidence type="ECO:0000256" key="2">
    <source>
        <dbReference type="ARBA" id="ARBA00004496"/>
    </source>
</evidence>
<evidence type="ECO:0000313" key="12">
    <source>
        <dbReference type="Proteomes" id="UP000623129"/>
    </source>
</evidence>
<comment type="similarity">
    <text evidence="9">Belongs to the methyltransferase superfamily. METTL18 family.</text>
</comment>
<evidence type="ECO:0000256" key="6">
    <source>
        <dbReference type="ARBA" id="ARBA00022679"/>
    </source>
</evidence>
<keyword evidence="7" id="KW-0949">S-adenosyl-L-methionine</keyword>
<name>A0A833QYE2_9POAL</name>
<dbReference type="GO" id="GO:0005737">
    <property type="term" value="C:cytoplasm"/>
    <property type="evidence" value="ECO:0007669"/>
    <property type="project" value="UniProtKB-SubCell"/>
</dbReference>
<evidence type="ECO:0000256" key="3">
    <source>
        <dbReference type="ARBA" id="ARBA00012533"/>
    </source>
</evidence>
<dbReference type="EC" id="2.1.1.85" evidence="3"/>
<sequence length="289" mass="31549">MEAFSFSSFSTNTNTNTQKPSPPPCVQVSFHEPSSVGFGFGLSNSTSDLDASDPIFITDSLTLYKGRVSTYDVFGLGNSDLLPGQYEGGLKLWEGSLDLVKILYSLITQPSPSPSPSLSLKGMRVLEIGCGHALPAILAALQGASLVHFQDFNAEVLRCLTIPNVKRNLSKELPELGFFAGDWSEVHKLLLCADNENQNEDAGYDLILMAETVYDISSLNSLYDLIKKCLKKCGGAVYMAGKKYYFGVGGGTRQFIRLVQEDGMMETCMISEVTDGASNVREVWKLSYK</sequence>
<evidence type="ECO:0000256" key="9">
    <source>
        <dbReference type="ARBA" id="ARBA00038126"/>
    </source>
</evidence>
<gene>
    <name evidence="11" type="ORF">FCM35_KLT17122</name>
</gene>
<dbReference type="GO" id="GO:0032259">
    <property type="term" value="P:methylation"/>
    <property type="evidence" value="ECO:0007669"/>
    <property type="project" value="UniProtKB-KW"/>
</dbReference>
<dbReference type="Gene3D" id="3.40.50.150">
    <property type="entry name" value="Vaccinia Virus protein VP39"/>
    <property type="match status" value="1"/>
</dbReference>